<keyword evidence="1" id="KW-0732">Signal</keyword>
<evidence type="ECO:0000256" key="1">
    <source>
        <dbReference type="SAM" id="SignalP"/>
    </source>
</evidence>
<reference evidence="2 3" key="1">
    <citation type="submission" date="2023-10" db="EMBL/GenBank/DDBJ databases">
        <title>Complete Genome Sequence of Limnobacter thiooxidans CS-K2T, Isolated from freshwater lake sediments in Bavaria, Germany.</title>
        <authorList>
            <person name="Naruki M."/>
            <person name="Watanabe A."/>
            <person name="Warashina T."/>
            <person name="Morita T."/>
            <person name="Arakawa K."/>
        </authorList>
    </citation>
    <scope>NUCLEOTIDE SEQUENCE [LARGE SCALE GENOMIC DNA]</scope>
    <source>
        <strain evidence="2 3">CS-K2</strain>
    </source>
</reference>
<dbReference type="EMBL" id="AP028947">
    <property type="protein sequence ID" value="BET26868.1"/>
    <property type="molecule type" value="Genomic_DNA"/>
</dbReference>
<feature type="signal peptide" evidence="1">
    <location>
        <begin position="1"/>
        <end position="24"/>
    </location>
</feature>
<name>A0AA86J0K4_9BURK</name>
<accession>A0AA86J0K4</accession>
<gene>
    <name evidence="2" type="ORF">RGQ30_23690</name>
</gene>
<dbReference type="RefSeq" id="WP_130555701.1">
    <property type="nucleotide sequence ID" value="NZ_AP028947.1"/>
</dbReference>
<protein>
    <submittedName>
        <fullName evidence="2">Uncharacterized protein</fullName>
    </submittedName>
</protein>
<sequence length="155" mass="16910">MNNKTVLSLLLGGVVSLFAVNAQATGPVGFALDIARDSVDAGLSIARDSVRAGTQIASDVVYALTAEDRRQLRGYCRNNMGPYSSRSRKRLPEDWEEEIYVSAPAPQFVYRAGTRVPRSAPGMRNQPRTTVAFRIEQSVILIDSREGVIVDIVGL</sequence>
<dbReference type="AlphaFoldDB" id="A0AA86J0K4"/>
<evidence type="ECO:0000313" key="3">
    <source>
        <dbReference type="Proteomes" id="UP001329151"/>
    </source>
</evidence>
<dbReference type="Proteomes" id="UP001329151">
    <property type="component" value="Chromosome"/>
</dbReference>
<keyword evidence="3" id="KW-1185">Reference proteome</keyword>
<dbReference type="KEGG" id="lto:RGQ30_23690"/>
<feature type="chain" id="PRO_5041653413" evidence="1">
    <location>
        <begin position="25"/>
        <end position="155"/>
    </location>
</feature>
<evidence type="ECO:0000313" key="2">
    <source>
        <dbReference type="EMBL" id="BET26868.1"/>
    </source>
</evidence>
<proteinExistence type="predicted"/>
<organism evidence="2 3">
    <name type="scientific">Limnobacter thiooxidans</name>
    <dbReference type="NCBI Taxonomy" id="131080"/>
    <lineage>
        <taxon>Bacteria</taxon>
        <taxon>Pseudomonadati</taxon>
        <taxon>Pseudomonadota</taxon>
        <taxon>Betaproteobacteria</taxon>
        <taxon>Burkholderiales</taxon>
        <taxon>Burkholderiaceae</taxon>
        <taxon>Limnobacter</taxon>
    </lineage>
</organism>